<accession>A0A859FGF6</accession>
<sequence length="60" mass="6582">MTISAMMNAQTQQLQHTVSLSILQSSLQTQAAASIHMLDKMNETSPAPHPYAGKQIDWKA</sequence>
<organism evidence="1 2">
    <name type="scientific">Paenalkalicoccus suaedae</name>
    <dbReference type="NCBI Taxonomy" id="2592382"/>
    <lineage>
        <taxon>Bacteria</taxon>
        <taxon>Bacillati</taxon>
        <taxon>Bacillota</taxon>
        <taxon>Bacilli</taxon>
        <taxon>Bacillales</taxon>
        <taxon>Bacillaceae</taxon>
        <taxon>Paenalkalicoccus</taxon>
    </lineage>
</organism>
<dbReference type="RefSeq" id="WP_176010095.1">
    <property type="nucleotide sequence ID" value="NZ_CP041372.2"/>
</dbReference>
<dbReference type="Proteomes" id="UP000318138">
    <property type="component" value="Chromosome"/>
</dbReference>
<keyword evidence="2" id="KW-1185">Reference proteome</keyword>
<evidence type="ECO:0000313" key="2">
    <source>
        <dbReference type="Proteomes" id="UP000318138"/>
    </source>
</evidence>
<proteinExistence type="predicted"/>
<reference evidence="2" key="1">
    <citation type="submission" date="2019-07" db="EMBL/GenBank/DDBJ databases">
        <title>Bacillus alkalisoli sp. nov. isolated from saline soil.</title>
        <authorList>
            <person name="Sun J.-Q."/>
            <person name="Xu L."/>
        </authorList>
    </citation>
    <scope>NUCLEOTIDE SEQUENCE [LARGE SCALE GENOMIC DNA]</scope>
    <source>
        <strain evidence="2">M4U3P1</strain>
    </source>
</reference>
<dbReference type="Pfam" id="PF14070">
    <property type="entry name" value="YjfB_motility"/>
    <property type="match status" value="1"/>
</dbReference>
<gene>
    <name evidence="1" type="ORF">FLK61_36230</name>
</gene>
<evidence type="ECO:0000313" key="1">
    <source>
        <dbReference type="EMBL" id="QKS72111.1"/>
    </source>
</evidence>
<dbReference type="InterPro" id="IPR025906">
    <property type="entry name" value="YjfB_motility"/>
</dbReference>
<dbReference type="KEGG" id="psua:FLK61_36230"/>
<protein>
    <submittedName>
        <fullName evidence="1">Putative motility protein</fullName>
    </submittedName>
</protein>
<dbReference type="AlphaFoldDB" id="A0A859FGF6"/>
<dbReference type="EMBL" id="CP041372">
    <property type="protein sequence ID" value="QKS72111.1"/>
    <property type="molecule type" value="Genomic_DNA"/>
</dbReference>
<name>A0A859FGF6_9BACI</name>